<comment type="caution">
    <text evidence="9">The sequence shown here is derived from an EMBL/GenBank/DDBJ whole genome shotgun (WGS) entry which is preliminary data.</text>
</comment>
<evidence type="ECO:0000313" key="10">
    <source>
        <dbReference type="Proteomes" id="UP000307790"/>
    </source>
</evidence>
<dbReference type="InterPro" id="IPR012394">
    <property type="entry name" value="Aldehyde_DH_NAD(P)"/>
</dbReference>
<dbReference type="FunFam" id="3.40.309.10:FF:000003">
    <property type="entry name" value="Aldehyde dehydrogenase"/>
    <property type="match status" value="1"/>
</dbReference>
<evidence type="ECO:0000256" key="6">
    <source>
        <dbReference type="PROSITE-ProRule" id="PRU10007"/>
    </source>
</evidence>
<comment type="similarity">
    <text evidence="1 4 7">Belongs to the aldehyde dehydrogenase family.</text>
</comment>
<dbReference type="OrthoDB" id="9812625at2"/>
<feature type="active site" evidence="5">
    <location>
        <position position="243"/>
    </location>
</feature>
<gene>
    <name evidence="9" type="ORF">FE810_13020</name>
</gene>
<keyword evidence="2 4" id="KW-0560">Oxidoreductase</keyword>
<evidence type="ECO:0000256" key="2">
    <source>
        <dbReference type="ARBA" id="ARBA00023002"/>
    </source>
</evidence>
<dbReference type="FunFam" id="3.40.605.10:FF:000004">
    <property type="entry name" value="Aldehyde dehydrogenase"/>
    <property type="match status" value="1"/>
</dbReference>
<keyword evidence="10" id="KW-1185">Reference proteome</keyword>
<dbReference type="InterPro" id="IPR015590">
    <property type="entry name" value="Aldehyde_DH_dom"/>
</dbReference>
<dbReference type="AlphaFoldDB" id="A0A5R9IG05"/>
<dbReference type="PANTHER" id="PTHR43570">
    <property type="entry name" value="ALDEHYDE DEHYDROGENASE"/>
    <property type="match status" value="1"/>
</dbReference>
<dbReference type="GO" id="GO:0006081">
    <property type="term" value="P:aldehyde metabolic process"/>
    <property type="evidence" value="ECO:0007669"/>
    <property type="project" value="InterPro"/>
</dbReference>
<evidence type="ECO:0000256" key="5">
    <source>
        <dbReference type="PIRSR" id="PIRSR036492-1"/>
    </source>
</evidence>
<dbReference type="Gene3D" id="3.40.309.10">
    <property type="entry name" value="Aldehyde Dehydrogenase, Chain A, domain 2"/>
    <property type="match status" value="1"/>
</dbReference>
<dbReference type="InterPro" id="IPR016161">
    <property type="entry name" value="Ald_DH/histidinol_DH"/>
</dbReference>
<accession>A0A5R9IG05</accession>
<dbReference type="PIRSF" id="PIRSF036492">
    <property type="entry name" value="ALDH"/>
    <property type="match status" value="1"/>
</dbReference>
<protein>
    <recommendedName>
        <fullName evidence="4">Aldehyde dehydrogenase</fullName>
    </recommendedName>
</protein>
<dbReference type="InterPro" id="IPR029510">
    <property type="entry name" value="Ald_DH_CS_GLU"/>
</dbReference>
<dbReference type="SUPFAM" id="SSF53720">
    <property type="entry name" value="ALDH-like"/>
    <property type="match status" value="1"/>
</dbReference>
<reference evidence="9 10" key="1">
    <citation type="submission" date="2019-05" db="EMBL/GenBank/DDBJ databases">
        <title>Genome sequences of Thalassotalea litorea 1K03283.</title>
        <authorList>
            <person name="Zhang D."/>
        </authorList>
    </citation>
    <scope>NUCLEOTIDE SEQUENCE [LARGE SCALE GENOMIC DNA]</scope>
    <source>
        <strain evidence="9 10">MCCC 1K03283</strain>
    </source>
</reference>
<dbReference type="Gene3D" id="3.40.605.10">
    <property type="entry name" value="Aldehyde Dehydrogenase, Chain A, domain 1"/>
    <property type="match status" value="1"/>
</dbReference>
<evidence type="ECO:0000256" key="3">
    <source>
        <dbReference type="ARBA" id="ARBA00023027"/>
    </source>
</evidence>
<proteinExistence type="inferred from homology"/>
<dbReference type="GO" id="GO:0004029">
    <property type="term" value="F:aldehyde dehydrogenase (NAD+) activity"/>
    <property type="evidence" value="ECO:0007669"/>
    <property type="project" value="TreeGrafter"/>
</dbReference>
<evidence type="ECO:0000256" key="4">
    <source>
        <dbReference type="PIRNR" id="PIRNR036492"/>
    </source>
</evidence>
<dbReference type="CDD" id="cd07087">
    <property type="entry name" value="ALDH_F3-13-14_CALDH-like"/>
    <property type="match status" value="1"/>
</dbReference>
<name>A0A5R9IG05_9GAMM</name>
<dbReference type="InterPro" id="IPR016163">
    <property type="entry name" value="Ald_DH_C"/>
</dbReference>
<organism evidence="9 10">
    <name type="scientific">Thalassotalea litorea</name>
    <dbReference type="NCBI Taxonomy" id="2020715"/>
    <lineage>
        <taxon>Bacteria</taxon>
        <taxon>Pseudomonadati</taxon>
        <taxon>Pseudomonadota</taxon>
        <taxon>Gammaproteobacteria</taxon>
        <taxon>Alteromonadales</taxon>
        <taxon>Colwelliaceae</taxon>
        <taxon>Thalassotalea</taxon>
    </lineage>
</organism>
<dbReference type="EMBL" id="VCBC01000012">
    <property type="protein sequence ID" value="TLU64212.1"/>
    <property type="molecule type" value="Genomic_DNA"/>
</dbReference>
<evidence type="ECO:0000256" key="7">
    <source>
        <dbReference type="RuleBase" id="RU003345"/>
    </source>
</evidence>
<dbReference type="PANTHER" id="PTHR43570:SF16">
    <property type="entry name" value="ALDEHYDE DEHYDROGENASE TYPE III, ISOFORM Q"/>
    <property type="match status" value="1"/>
</dbReference>
<dbReference type="RefSeq" id="WP_138320494.1">
    <property type="nucleotide sequence ID" value="NZ_VCBC01000012.1"/>
</dbReference>
<dbReference type="Pfam" id="PF00171">
    <property type="entry name" value="Aldedh"/>
    <property type="match status" value="1"/>
</dbReference>
<feature type="domain" description="Aldehyde dehydrogenase" evidence="8">
    <location>
        <begin position="21"/>
        <end position="427"/>
    </location>
</feature>
<dbReference type="GO" id="GO:0005737">
    <property type="term" value="C:cytoplasm"/>
    <property type="evidence" value="ECO:0007669"/>
    <property type="project" value="TreeGrafter"/>
</dbReference>
<dbReference type="PROSITE" id="PS00687">
    <property type="entry name" value="ALDEHYDE_DEHYDR_GLU"/>
    <property type="match status" value="1"/>
</dbReference>
<dbReference type="Proteomes" id="UP000307790">
    <property type="component" value="Unassembled WGS sequence"/>
</dbReference>
<sequence length="455" mass="50834">MNYQDILDQQRVYFQTNVTRDLNWRKSQLEQIKAMVINHEAEIIHALEKDLGKPEQESWITEISYVTGDVDHTIKQLKKWAKPRKVATPIVAQPGSSYIVPEPQGSVLIMGAWNYPLQLVLAPLVAVIAAGNCAIVKPSEMALNVSKLLATIIPLYLDKQAVTIVEGGIEESTQLLSLKFDHIMYTGNGHVGRIVMAAAAKHLTPVTLELGGKSPVYIDQTTNMKITARRLAWGKWMNAGQTCIAPDYILTHKYMVKPLVDALTKEVSAMFGDNPQLSKSYGRIINPRHTERLISYLDSGEIVLGGNHSIEDCYIDPTVVVNPELDSKLMTEEIFGPILPIICVEDFASAKQFVIERDKPLSAYIFTKDNEQKQQWQNEISAGSQCINDVVMFNAVPDLPFGGTGPSGMGQYSGKSGFDNFSHLKSVLKRPFMADLPVRFAPYKDWKLNFLKKIR</sequence>
<feature type="active site" evidence="5 6">
    <location>
        <position position="209"/>
    </location>
</feature>
<evidence type="ECO:0000256" key="1">
    <source>
        <dbReference type="ARBA" id="ARBA00009986"/>
    </source>
</evidence>
<dbReference type="InterPro" id="IPR016162">
    <property type="entry name" value="Ald_DH_N"/>
</dbReference>
<keyword evidence="3" id="KW-0520">NAD</keyword>
<evidence type="ECO:0000259" key="8">
    <source>
        <dbReference type="Pfam" id="PF00171"/>
    </source>
</evidence>
<evidence type="ECO:0000313" key="9">
    <source>
        <dbReference type="EMBL" id="TLU64212.1"/>
    </source>
</evidence>